<keyword evidence="2" id="KW-1185">Reference proteome</keyword>
<gene>
    <name evidence="1" type="ordered locus">OCA5_c31510</name>
</gene>
<proteinExistence type="predicted"/>
<dbReference type="eggNOG" id="COG1595">
    <property type="taxonomic scope" value="Bacteria"/>
</dbReference>
<dbReference type="GO" id="GO:0003700">
    <property type="term" value="F:DNA-binding transcription factor activity"/>
    <property type="evidence" value="ECO:0007669"/>
    <property type="project" value="InterPro"/>
</dbReference>
<dbReference type="Proteomes" id="UP000007730">
    <property type="component" value="Chromosome"/>
</dbReference>
<protein>
    <submittedName>
        <fullName evidence="1">Uncharacterized protein</fullName>
    </submittedName>
</protein>
<dbReference type="KEGG" id="oca:OCAR_4799"/>
<sequence>MMVQTRSEVITTRQVEQTNAIDARTLRIMMASAAYHARKVARTMRLSKVDREDVEQEILLVLLERRRFFDAARGAWSSFADRVARQAAQGVADQIGAERRIHGNSLDRPAGNEKTITLGEVMEARQRISPNVERELQLPLVLADFVAELPDQLALVARLSLLEDGDLAQAQRRSGLSTSEFYRRLREIRYRLICLGIVQRRLIDEE</sequence>
<dbReference type="RefSeq" id="WP_012561966.1">
    <property type="nucleotide sequence ID" value="NC_011386.1"/>
</dbReference>
<dbReference type="OrthoDB" id="8455675at2"/>
<dbReference type="AlphaFoldDB" id="B6JD93"/>
<accession>B6JD93</accession>
<dbReference type="STRING" id="504832.OCA5_c31510"/>
<dbReference type="EMBL" id="CP002826">
    <property type="protein sequence ID" value="AEI07835.1"/>
    <property type="molecule type" value="Genomic_DNA"/>
</dbReference>
<dbReference type="GO" id="GO:0006352">
    <property type="term" value="P:DNA-templated transcription initiation"/>
    <property type="evidence" value="ECO:0007669"/>
    <property type="project" value="InterPro"/>
</dbReference>
<dbReference type="InterPro" id="IPR013325">
    <property type="entry name" value="RNA_pol_sigma_r2"/>
</dbReference>
<dbReference type="HOGENOM" id="CLU_1330824_0_0_5"/>
<dbReference type="KEGG" id="ocg:OCA5_c31510"/>
<dbReference type="SUPFAM" id="SSF88946">
    <property type="entry name" value="Sigma2 domain of RNA polymerase sigma factors"/>
    <property type="match status" value="1"/>
</dbReference>
<evidence type="ECO:0000313" key="1">
    <source>
        <dbReference type="EMBL" id="AEI07835.1"/>
    </source>
</evidence>
<reference evidence="1 2" key="1">
    <citation type="journal article" date="2011" name="J. Bacteriol.">
        <title>Complete genome sequences of the chemolithoautotrophic Oligotropha carboxidovorans strains OM4 and OM5.</title>
        <authorList>
            <person name="Volland S."/>
            <person name="Rachinger M."/>
            <person name="Strittmatter A."/>
            <person name="Daniel R."/>
            <person name="Gottschalk G."/>
            <person name="Meyer O."/>
        </authorList>
    </citation>
    <scope>NUCLEOTIDE SEQUENCE [LARGE SCALE GENOMIC DNA]</scope>
    <source>
        <strain evidence="2">ATCC 49405 / DSM 1227 / KCTC 32145 / OM5</strain>
    </source>
</reference>
<organism evidence="1 2">
    <name type="scientific">Afipia carboxidovorans (strain ATCC 49405 / DSM 1227 / KCTC 32145 / OM5)</name>
    <name type="common">Oligotropha carboxidovorans</name>
    <dbReference type="NCBI Taxonomy" id="504832"/>
    <lineage>
        <taxon>Bacteria</taxon>
        <taxon>Pseudomonadati</taxon>
        <taxon>Pseudomonadota</taxon>
        <taxon>Alphaproteobacteria</taxon>
        <taxon>Hyphomicrobiales</taxon>
        <taxon>Nitrobacteraceae</taxon>
        <taxon>Afipia</taxon>
    </lineage>
</organism>
<evidence type="ECO:0000313" key="2">
    <source>
        <dbReference type="Proteomes" id="UP000007730"/>
    </source>
</evidence>
<name>B6JD93_AFIC5</name>